<evidence type="ECO:0000313" key="3">
    <source>
        <dbReference type="Proteomes" id="UP000032352"/>
    </source>
</evidence>
<sequence length="75" mass="8729">MNKPTPKLFTDKTVLFLFFTAGIGLSIRFFYDDEPQKLSHLFLSWLALGSSSTIAFWFVEKIHDIKVDRDDKNTE</sequence>
<evidence type="ECO:0000313" key="2">
    <source>
        <dbReference type="EMBL" id="WDE03594.1"/>
    </source>
</evidence>
<feature type="transmembrane region" description="Helical" evidence="1">
    <location>
        <begin position="12"/>
        <end position="30"/>
    </location>
</feature>
<keyword evidence="3" id="KW-1185">Reference proteome</keyword>
<reference evidence="2 3" key="1">
    <citation type="journal article" date="2015" name="Genome Announc.">
        <title>Draft Genome Sequences of Marine Isolates of Thalassomonas viridans and Thalassomonas actiniarum.</title>
        <authorList>
            <person name="Olonade I."/>
            <person name="van Zyl L.J."/>
            <person name="Trindade M."/>
        </authorList>
    </citation>
    <scope>NUCLEOTIDE SEQUENCE [LARGE SCALE GENOMIC DNA]</scope>
    <source>
        <strain evidence="2 3">XOM25</strain>
    </source>
</reference>
<reference evidence="2 3" key="2">
    <citation type="journal article" date="2022" name="Mar. Drugs">
        <title>Bioassay-Guided Fractionation Leads to the Detection of Cholic Acid Generated by the Rare Thalassomonas sp.</title>
        <authorList>
            <person name="Pheiffer F."/>
            <person name="Schneider Y.K."/>
            <person name="Hansen E.H."/>
            <person name="Andersen J.H."/>
            <person name="Isaksson J."/>
            <person name="Busche T."/>
            <person name="R C."/>
            <person name="Kalinowski J."/>
            <person name="Zyl L.V."/>
            <person name="Trindade M."/>
        </authorList>
    </citation>
    <scope>NUCLEOTIDE SEQUENCE [LARGE SCALE GENOMIC DNA]</scope>
    <source>
        <strain evidence="2 3">XOM25</strain>
    </source>
</reference>
<evidence type="ECO:0000256" key="1">
    <source>
        <dbReference type="SAM" id="Phobius"/>
    </source>
</evidence>
<dbReference type="KEGG" id="tvd:SG34_019710"/>
<dbReference type="Proteomes" id="UP000032352">
    <property type="component" value="Chromosome"/>
</dbReference>
<accession>A0AAE9Z049</accession>
<organism evidence="2 3">
    <name type="scientific">Thalassomonas viridans</name>
    <dbReference type="NCBI Taxonomy" id="137584"/>
    <lineage>
        <taxon>Bacteria</taxon>
        <taxon>Pseudomonadati</taxon>
        <taxon>Pseudomonadota</taxon>
        <taxon>Gammaproteobacteria</taxon>
        <taxon>Alteromonadales</taxon>
        <taxon>Colwelliaceae</taxon>
        <taxon>Thalassomonas</taxon>
    </lineage>
</organism>
<dbReference type="AlphaFoldDB" id="A0AAE9Z049"/>
<keyword evidence="1" id="KW-1133">Transmembrane helix</keyword>
<protein>
    <submittedName>
        <fullName evidence="2">Uncharacterized protein</fullName>
    </submittedName>
</protein>
<dbReference type="EMBL" id="CP059733">
    <property type="protein sequence ID" value="WDE03594.1"/>
    <property type="molecule type" value="Genomic_DNA"/>
</dbReference>
<name>A0AAE9Z049_9GAMM</name>
<dbReference type="RefSeq" id="WP_044837673.1">
    <property type="nucleotide sequence ID" value="NZ_CP059733.1"/>
</dbReference>
<keyword evidence="1" id="KW-0812">Transmembrane</keyword>
<gene>
    <name evidence="2" type="ORF">SG34_019710</name>
</gene>
<keyword evidence="1" id="KW-0472">Membrane</keyword>
<proteinExistence type="predicted"/>
<feature type="transmembrane region" description="Helical" evidence="1">
    <location>
        <begin position="42"/>
        <end position="59"/>
    </location>
</feature>